<reference evidence="2 3" key="1">
    <citation type="submission" date="2018-05" db="EMBL/GenBank/DDBJ databases">
        <title>Draft genome sequence of Scytalidium lignicola DSM 105466, a ubiquitous saprotrophic fungus.</title>
        <authorList>
            <person name="Buettner E."/>
            <person name="Gebauer A.M."/>
            <person name="Hofrichter M."/>
            <person name="Liers C."/>
            <person name="Kellner H."/>
        </authorList>
    </citation>
    <scope>NUCLEOTIDE SEQUENCE [LARGE SCALE GENOMIC DNA]</scope>
    <source>
        <strain evidence="2 3">DSM 105466</strain>
    </source>
</reference>
<evidence type="ECO:0008006" key="4">
    <source>
        <dbReference type="Google" id="ProtNLM"/>
    </source>
</evidence>
<dbReference type="PANTHER" id="PTHR38123:SF1">
    <property type="entry name" value="HYDROPHOBIC SURFACE BINDING PROTEIN"/>
    <property type="match status" value="1"/>
</dbReference>
<dbReference type="OMA" id="DINQGTR"/>
<evidence type="ECO:0000256" key="1">
    <source>
        <dbReference type="SAM" id="SignalP"/>
    </source>
</evidence>
<feature type="signal peptide" evidence="1">
    <location>
        <begin position="1"/>
        <end position="17"/>
    </location>
</feature>
<dbReference type="EMBL" id="NCSJ02000047">
    <property type="protein sequence ID" value="RFU32854.1"/>
    <property type="molecule type" value="Genomic_DNA"/>
</dbReference>
<accession>A0A3E2HHF2</accession>
<dbReference type="Proteomes" id="UP000258309">
    <property type="component" value="Unassembled WGS sequence"/>
</dbReference>
<evidence type="ECO:0000313" key="3">
    <source>
        <dbReference type="Proteomes" id="UP000258309"/>
    </source>
</evidence>
<feature type="chain" id="PRO_5017592977" description="Antigenic cell wall galactomannoprotein" evidence="1">
    <location>
        <begin position="18"/>
        <end position="170"/>
    </location>
</feature>
<organism evidence="2 3">
    <name type="scientific">Scytalidium lignicola</name>
    <name type="common">Hyphomycete</name>
    <dbReference type="NCBI Taxonomy" id="5539"/>
    <lineage>
        <taxon>Eukaryota</taxon>
        <taxon>Fungi</taxon>
        <taxon>Dikarya</taxon>
        <taxon>Ascomycota</taxon>
        <taxon>Pezizomycotina</taxon>
        <taxon>Leotiomycetes</taxon>
        <taxon>Leotiomycetes incertae sedis</taxon>
        <taxon>Scytalidium</taxon>
    </lineage>
</organism>
<protein>
    <recommendedName>
        <fullName evidence="4">Antigenic cell wall galactomannoprotein</fullName>
    </recommendedName>
</protein>
<feature type="non-terminal residue" evidence="2">
    <location>
        <position position="1"/>
    </location>
</feature>
<dbReference type="Pfam" id="PF12296">
    <property type="entry name" value="HsbA"/>
    <property type="match status" value="1"/>
</dbReference>
<gene>
    <name evidence="2" type="ORF">B7463_g3526</name>
</gene>
<name>A0A3E2HHF2_SCYLI</name>
<dbReference type="Gene3D" id="1.20.1280.140">
    <property type="match status" value="1"/>
</dbReference>
<keyword evidence="1" id="KW-0732">Signal</keyword>
<dbReference type="InterPro" id="IPR021054">
    <property type="entry name" value="Cell_wall_mannoprotein_1"/>
</dbReference>
<keyword evidence="3" id="KW-1185">Reference proteome</keyword>
<sequence length="170" mass="17751">MLLKFLSLALLATPILADGAAVVNAIDSITNKTLQLNTTVSSWHGDLLGALPIVTQSTELLAVINSGTKTAQKSANFTVIEVITIAGVTETLVTDVLSALDTIQAAKPKFSKLLLDPAILLNLVLEKEATDKFQAAVIAKVPAALQSIAEQLVAPVDPAFSSAITDYEGL</sequence>
<dbReference type="OrthoDB" id="2422134at2759"/>
<comment type="caution">
    <text evidence="2">The sequence shown here is derived from an EMBL/GenBank/DDBJ whole genome shotgun (WGS) entry which is preliminary data.</text>
</comment>
<dbReference type="PANTHER" id="PTHR38123">
    <property type="entry name" value="CELL WALL SERINE-THREONINE-RICH GALACTOMANNOPROTEIN MP1 (AFU_ORTHOLOGUE AFUA_4G03240)"/>
    <property type="match status" value="1"/>
</dbReference>
<evidence type="ECO:0000313" key="2">
    <source>
        <dbReference type="EMBL" id="RFU32854.1"/>
    </source>
</evidence>
<dbReference type="STRING" id="5539.A0A3E2HHF2"/>
<proteinExistence type="predicted"/>
<dbReference type="AlphaFoldDB" id="A0A3E2HHF2"/>
<dbReference type="GO" id="GO:0005576">
    <property type="term" value="C:extracellular region"/>
    <property type="evidence" value="ECO:0007669"/>
    <property type="project" value="TreeGrafter"/>
</dbReference>
<feature type="non-terminal residue" evidence="2">
    <location>
        <position position="170"/>
    </location>
</feature>